<dbReference type="UniPathway" id="UPA00098">
    <property type="reaction ID" value="UER00358"/>
</dbReference>
<dbReference type="InterPro" id="IPR050103">
    <property type="entry name" value="Class-III_PLP-dep_AT"/>
</dbReference>
<evidence type="ECO:0000256" key="5">
    <source>
        <dbReference type="ARBA" id="ARBA00022679"/>
    </source>
</evidence>
<dbReference type="Proteomes" id="UP000268623">
    <property type="component" value="Unassembled WGS sequence"/>
</dbReference>
<evidence type="ECO:0000256" key="9">
    <source>
        <dbReference type="SAM" id="MobiDB-lite"/>
    </source>
</evidence>
<protein>
    <recommendedName>
        <fullName evidence="3">ornithine aminotransferase</fullName>
        <ecNumber evidence="3">2.6.1.13</ecNumber>
    </recommendedName>
    <alternativeName>
        <fullName evidence="7">Ornithine--oxo-acid aminotransferase</fullName>
    </alternativeName>
</protein>
<dbReference type="PANTHER" id="PTHR11986">
    <property type="entry name" value="AMINOTRANSFERASE CLASS III"/>
    <property type="match status" value="1"/>
</dbReference>
<dbReference type="GO" id="GO:0055129">
    <property type="term" value="P:L-proline biosynthetic process"/>
    <property type="evidence" value="ECO:0007669"/>
    <property type="project" value="UniProtKB-UniPathway"/>
</dbReference>
<comment type="caution">
    <text evidence="10">The sequence shown here is derived from an EMBL/GenBank/DDBJ whole genome shotgun (WGS) entry which is preliminary data.</text>
</comment>
<keyword evidence="5 10" id="KW-0808">Transferase</keyword>
<feature type="compositionally biased region" description="Polar residues" evidence="9">
    <location>
        <begin position="1"/>
        <end position="14"/>
    </location>
</feature>
<dbReference type="InterPro" id="IPR049704">
    <property type="entry name" value="Aminotrans_3_PPA_site"/>
</dbReference>
<dbReference type="InterPro" id="IPR005814">
    <property type="entry name" value="Aminotrans_3"/>
</dbReference>
<evidence type="ECO:0000256" key="6">
    <source>
        <dbReference type="ARBA" id="ARBA00022898"/>
    </source>
</evidence>
<evidence type="ECO:0000256" key="2">
    <source>
        <dbReference type="ARBA" id="ARBA00004998"/>
    </source>
</evidence>
<dbReference type="InterPro" id="IPR015422">
    <property type="entry name" value="PyrdxlP-dep_Trfase_small"/>
</dbReference>
<reference evidence="10 11" key="1">
    <citation type="submission" date="2018-08" db="EMBL/GenBank/DDBJ databases">
        <title>Genome sequence of Methylocystis hirsuta CSC1, a methanotroph able to accumulate PHAs.</title>
        <authorList>
            <person name="Bordel S."/>
            <person name="Rodriguez E."/>
            <person name="Gancedo J."/>
            <person name="Munoz R."/>
        </authorList>
    </citation>
    <scope>NUCLEOTIDE SEQUENCE [LARGE SCALE GENOMIC DNA]</scope>
    <source>
        <strain evidence="10 11">CSC1</strain>
    </source>
</reference>
<gene>
    <name evidence="10" type="primary">rocD</name>
    <name evidence="10" type="ORF">D1O30_04675</name>
</gene>
<dbReference type="CDD" id="cd00610">
    <property type="entry name" value="OAT_like"/>
    <property type="match status" value="1"/>
</dbReference>
<dbReference type="PIRSF" id="PIRSF000521">
    <property type="entry name" value="Transaminase_4ab_Lys_Orn"/>
    <property type="match status" value="1"/>
</dbReference>
<dbReference type="EMBL" id="QWDD01000001">
    <property type="protein sequence ID" value="RNJ49009.1"/>
    <property type="molecule type" value="Genomic_DNA"/>
</dbReference>
<dbReference type="FunFam" id="3.40.640.10:FF:000011">
    <property type="entry name" value="Ornithine aminotransferase"/>
    <property type="match status" value="1"/>
</dbReference>
<name>A0A3M9XL85_9HYPH</name>
<keyword evidence="6 8" id="KW-0663">Pyridoxal phosphate</keyword>
<evidence type="ECO:0000256" key="1">
    <source>
        <dbReference type="ARBA" id="ARBA00001933"/>
    </source>
</evidence>
<dbReference type="PANTHER" id="PTHR11986:SF18">
    <property type="entry name" value="ORNITHINE AMINOTRANSFERASE, MITOCHONDRIAL"/>
    <property type="match status" value="1"/>
</dbReference>
<dbReference type="InterPro" id="IPR015424">
    <property type="entry name" value="PyrdxlP-dep_Trfase"/>
</dbReference>
<evidence type="ECO:0000313" key="11">
    <source>
        <dbReference type="Proteomes" id="UP000268623"/>
    </source>
</evidence>
<dbReference type="GO" id="GO:0042802">
    <property type="term" value="F:identical protein binding"/>
    <property type="evidence" value="ECO:0007669"/>
    <property type="project" value="TreeGrafter"/>
</dbReference>
<evidence type="ECO:0000256" key="4">
    <source>
        <dbReference type="ARBA" id="ARBA00022576"/>
    </source>
</evidence>
<dbReference type="InterPro" id="IPR010164">
    <property type="entry name" value="Orn_aminotrans"/>
</dbReference>
<comment type="similarity">
    <text evidence="8">Belongs to the class-III pyridoxal-phosphate-dependent aminotransferase family.</text>
</comment>
<dbReference type="Gene3D" id="3.40.640.10">
    <property type="entry name" value="Type I PLP-dependent aspartate aminotransferase-like (Major domain)"/>
    <property type="match status" value="1"/>
</dbReference>
<comment type="pathway">
    <text evidence="2">Amino-acid biosynthesis; L-proline biosynthesis; L-glutamate 5-semialdehyde from L-ornithine: step 1/1.</text>
</comment>
<keyword evidence="4 10" id="KW-0032">Aminotransferase</keyword>
<accession>A0A3M9XL85</accession>
<evidence type="ECO:0000313" key="10">
    <source>
        <dbReference type="EMBL" id="RNJ49009.1"/>
    </source>
</evidence>
<dbReference type="SUPFAM" id="SSF53383">
    <property type="entry name" value="PLP-dependent transferases"/>
    <property type="match status" value="1"/>
</dbReference>
<proteinExistence type="inferred from homology"/>
<dbReference type="Gene3D" id="3.90.1150.10">
    <property type="entry name" value="Aspartate Aminotransferase, domain 1"/>
    <property type="match status" value="1"/>
</dbReference>
<comment type="cofactor">
    <cofactor evidence="1">
        <name>pyridoxal 5'-phosphate</name>
        <dbReference type="ChEBI" id="CHEBI:597326"/>
    </cofactor>
</comment>
<sequence>MNVRTHLSNANARQKLSDMDNSEFRNPHVARNYDPLPVVLTRGQGAYLWDVEGRRYIDMMSAYSAVSLGHAHPRILAKLAEQAQRLAVPSRAFYNDRLAPFLEELCTLTGLDVALPMNTGAEAVETAIKAARRWANRVKGIADPEIIVAAGNFHGRTTTIISFSSEREYREGFGPFMPGFRAAPFGDLAAFEAAITPRTAAILVEPIQGEAGVIVPPDGWLTGLRRLCDERGVLLLLDEIQSGLGRSGAWFAFEHENILPDGVMLGKALGGGVLPVSAFVAKREVMDVFTPGSHGSTFGGSALAAAVGLEALHVIRDERLVERSQALGARMLQRLHAMRAPAISEVRGRGLWAGVEIDPNHATAREICEGLLAKGVLTTATHHTVVRLAPPFVISQDDLDLALDAVEEAISKFHAPRNLRGAADVGHSLEA</sequence>
<dbReference type="AlphaFoldDB" id="A0A3M9XL85"/>
<dbReference type="Pfam" id="PF00202">
    <property type="entry name" value="Aminotran_3"/>
    <property type="match status" value="1"/>
</dbReference>
<dbReference type="EC" id="2.6.1.13" evidence="3"/>
<evidence type="ECO:0000256" key="3">
    <source>
        <dbReference type="ARBA" id="ARBA00012924"/>
    </source>
</evidence>
<organism evidence="10 11">
    <name type="scientific">Methylocystis hirsuta</name>
    <dbReference type="NCBI Taxonomy" id="369798"/>
    <lineage>
        <taxon>Bacteria</taxon>
        <taxon>Pseudomonadati</taxon>
        <taxon>Pseudomonadota</taxon>
        <taxon>Alphaproteobacteria</taxon>
        <taxon>Hyphomicrobiales</taxon>
        <taxon>Methylocystaceae</taxon>
        <taxon>Methylocystis</taxon>
    </lineage>
</organism>
<evidence type="ECO:0000256" key="7">
    <source>
        <dbReference type="ARBA" id="ARBA00030587"/>
    </source>
</evidence>
<keyword evidence="11" id="KW-1185">Reference proteome</keyword>
<dbReference type="NCBIfam" id="TIGR01885">
    <property type="entry name" value="Orn_aminotrans"/>
    <property type="match status" value="1"/>
</dbReference>
<feature type="region of interest" description="Disordered" evidence="9">
    <location>
        <begin position="1"/>
        <end position="23"/>
    </location>
</feature>
<dbReference type="PROSITE" id="PS00600">
    <property type="entry name" value="AA_TRANSFER_CLASS_3"/>
    <property type="match status" value="1"/>
</dbReference>
<dbReference type="GO" id="GO:0030170">
    <property type="term" value="F:pyridoxal phosphate binding"/>
    <property type="evidence" value="ECO:0007669"/>
    <property type="project" value="InterPro"/>
</dbReference>
<dbReference type="GO" id="GO:0004587">
    <property type="term" value="F:ornithine aminotransferase activity"/>
    <property type="evidence" value="ECO:0007669"/>
    <property type="project" value="UniProtKB-EC"/>
</dbReference>
<dbReference type="InterPro" id="IPR015421">
    <property type="entry name" value="PyrdxlP-dep_Trfase_major"/>
</dbReference>
<evidence type="ECO:0000256" key="8">
    <source>
        <dbReference type="RuleBase" id="RU003560"/>
    </source>
</evidence>